<feature type="compositionally biased region" description="Basic and acidic residues" evidence="1">
    <location>
        <begin position="54"/>
        <end position="63"/>
    </location>
</feature>
<reference evidence="4" key="1">
    <citation type="submission" date="2015-07" db="EMBL/GenBank/DDBJ databases">
        <title>Complete Genome of Thermincola ferriacetica strain Z-0001T.</title>
        <authorList>
            <person name="Lusk B."/>
            <person name="Badalamenti J.P."/>
            <person name="Parameswaran P."/>
            <person name="Bond D.R."/>
            <person name="Torres C.I."/>
        </authorList>
    </citation>
    <scope>NUCLEOTIDE SEQUENCE [LARGE SCALE GENOMIC DNA]</scope>
    <source>
        <strain evidence="4">Z-0001</strain>
    </source>
</reference>
<accession>A0A0L6W1L4</accession>
<evidence type="ECO:0000256" key="1">
    <source>
        <dbReference type="SAM" id="MobiDB-lite"/>
    </source>
</evidence>
<dbReference type="Pfam" id="PF07561">
    <property type="entry name" value="DUF1540"/>
    <property type="match status" value="1"/>
</dbReference>
<dbReference type="AlphaFoldDB" id="A0A0L6W1L4"/>
<feature type="domain" description="DUF1540" evidence="2">
    <location>
        <begin position="18"/>
        <end position="59"/>
    </location>
</feature>
<dbReference type="PATRIC" id="fig|281456.6.peg.2195"/>
<name>A0A0L6W1L4_9FIRM</name>
<gene>
    <name evidence="3" type="ORF">Tfer_2090</name>
</gene>
<keyword evidence="4" id="KW-1185">Reference proteome</keyword>
<evidence type="ECO:0000313" key="3">
    <source>
        <dbReference type="EMBL" id="KNZ69293.1"/>
    </source>
</evidence>
<sequence length="63" mass="6945">METEKLNQTGGGDSVPDIKCNVVECHYNKNIMCNAPMIQVDHSGVSRSTNSEQTKCETFKPKA</sequence>
<dbReference type="InterPro" id="IPR011437">
    <property type="entry name" value="DUF1540"/>
</dbReference>
<proteinExistence type="predicted"/>
<evidence type="ECO:0000313" key="4">
    <source>
        <dbReference type="Proteomes" id="UP000037175"/>
    </source>
</evidence>
<dbReference type="Proteomes" id="UP000037175">
    <property type="component" value="Unassembled WGS sequence"/>
</dbReference>
<comment type="caution">
    <text evidence="3">The sequence shown here is derived from an EMBL/GenBank/DDBJ whole genome shotgun (WGS) entry which is preliminary data.</text>
</comment>
<feature type="region of interest" description="Disordered" evidence="1">
    <location>
        <begin position="44"/>
        <end position="63"/>
    </location>
</feature>
<organism evidence="3 4">
    <name type="scientific">Thermincola ferriacetica</name>
    <dbReference type="NCBI Taxonomy" id="281456"/>
    <lineage>
        <taxon>Bacteria</taxon>
        <taxon>Bacillati</taxon>
        <taxon>Bacillota</taxon>
        <taxon>Clostridia</taxon>
        <taxon>Eubacteriales</taxon>
        <taxon>Thermincolaceae</taxon>
        <taxon>Thermincola</taxon>
    </lineage>
</organism>
<protein>
    <recommendedName>
        <fullName evidence="2">DUF1540 domain-containing protein</fullName>
    </recommendedName>
</protein>
<evidence type="ECO:0000259" key="2">
    <source>
        <dbReference type="Pfam" id="PF07561"/>
    </source>
</evidence>
<dbReference type="EMBL" id="LGTE01000014">
    <property type="protein sequence ID" value="KNZ69293.1"/>
    <property type="molecule type" value="Genomic_DNA"/>
</dbReference>